<keyword evidence="5" id="KW-0227">DNA damage</keyword>
<evidence type="ECO:0000259" key="10">
    <source>
        <dbReference type="PROSITE" id="PS51190"/>
    </source>
</evidence>
<dbReference type="GO" id="GO:0006281">
    <property type="term" value="P:DNA repair"/>
    <property type="evidence" value="ECO:0007669"/>
    <property type="project" value="InterPro"/>
</dbReference>
<evidence type="ECO:0000313" key="11">
    <source>
        <dbReference type="EMBL" id="GIY77135.1"/>
    </source>
</evidence>
<dbReference type="PANTHER" id="PTHR37079">
    <property type="entry name" value="SERINE/THREONINE-PROTEIN KINASE ATM"/>
    <property type="match status" value="1"/>
</dbReference>
<dbReference type="InterPro" id="IPR000403">
    <property type="entry name" value="PI3/4_kinase_cat_dom"/>
</dbReference>
<evidence type="ECO:0000256" key="2">
    <source>
        <dbReference type="ARBA" id="ARBA00012513"/>
    </source>
</evidence>
<keyword evidence="6 11" id="KW-0418">Kinase</keyword>
<dbReference type="InterPro" id="IPR018936">
    <property type="entry name" value="PI3/4_kinase_CS"/>
</dbReference>
<keyword evidence="7" id="KW-0067">ATP-binding</keyword>
<dbReference type="EMBL" id="BPLR01015580">
    <property type="protein sequence ID" value="GIY77135.1"/>
    <property type="molecule type" value="Genomic_DNA"/>
</dbReference>
<dbReference type="GO" id="GO:0004674">
    <property type="term" value="F:protein serine/threonine kinase activity"/>
    <property type="evidence" value="ECO:0007669"/>
    <property type="project" value="UniProtKB-EC"/>
</dbReference>
<keyword evidence="4" id="KW-0547">Nucleotide-binding</keyword>
<dbReference type="InterPro" id="IPR036940">
    <property type="entry name" value="PI3/4_kinase_cat_sf"/>
</dbReference>
<evidence type="ECO:0000256" key="1">
    <source>
        <dbReference type="ARBA" id="ARBA00004123"/>
    </source>
</evidence>
<dbReference type="Gene3D" id="3.30.1010.10">
    <property type="entry name" value="Phosphatidylinositol 3-kinase Catalytic Subunit, Chain A, domain 4"/>
    <property type="match status" value="1"/>
</dbReference>
<dbReference type="Pfam" id="PF00454">
    <property type="entry name" value="PI3_PI4_kinase"/>
    <property type="match status" value="1"/>
</dbReference>
<dbReference type="PROSITE" id="PS51190">
    <property type="entry name" value="FATC"/>
    <property type="match status" value="1"/>
</dbReference>
<proteinExistence type="predicted"/>
<comment type="subcellular location">
    <subcellularLocation>
        <location evidence="1">Nucleus</location>
    </subcellularLocation>
</comment>
<dbReference type="PROSITE" id="PS50290">
    <property type="entry name" value="PI3_4_KINASE_3"/>
    <property type="match status" value="1"/>
</dbReference>
<dbReference type="SMART" id="SM00146">
    <property type="entry name" value="PI3Kc"/>
    <property type="match status" value="1"/>
</dbReference>
<keyword evidence="8" id="KW-0539">Nucleus</keyword>
<dbReference type="Proteomes" id="UP001054945">
    <property type="component" value="Unassembled WGS sequence"/>
</dbReference>
<dbReference type="CDD" id="cd05171">
    <property type="entry name" value="PIKKc_ATM"/>
    <property type="match status" value="1"/>
</dbReference>
<dbReference type="SUPFAM" id="SSF56112">
    <property type="entry name" value="Protein kinase-like (PK-like)"/>
    <property type="match status" value="1"/>
</dbReference>
<sequence length="313" mass="35459">MCGGITLPKVIKCIGMDGKEREQLVKGSDDLRQDAVMQQVFYLVNYLLKQKMETRQRKLHIRTYKVVPVSRRSGVLQWCEGTEVLSHYLVGPGGAHRRYYPSFATPQEYFFLENFPEPSAWFERRQSYIKSVAASSIVGYIMGLGDRHVNNILIDKNTAEVVHIDFGIAFEKGKILATPETVPFRLTRDIVDGMGINGVEGTFKRCSEKTLEVMRNSQDVLLTILEVLLHDPLYEWSVPAGKSSQRADTSSTSNSQKEINTLAERALMRLQQKLQGLEEGVAMSIEGQVNLLIQQARDPNNLCRIFAGWQPYL</sequence>
<dbReference type="GO" id="GO:0005524">
    <property type="term" value="F:ATP binding"/>
    <property type="evidence" value="ECO:0007669"/>
    <property type="project" value="UniProtKB-KW"/>
</dbReference>
<dbReference type="InterPro" id="IPR003152">
    <property type="entry name" value="FATC_dom"/>
</dbReference>
<dbReference type="PROSITE" id="PS00916">
    <property type="entry name" value="PI3_4_KINASE_2"/>
    <property type="match status" value="1"/>
</dbReference>
<evidence type="ECO:0000256" key="3">
    <source>
        <dbReference type="ARBA" id="ARBA00022679"/>
    </source>
</evidence>
<dbReference type="Pfam" id="PF02260">
    <property type="entry name" value="FATC"/>
    <property type="match status" value="1"/>
</dbReference>
<keyword evidence="3" id="KW-0808">Transferase</keyword>
<reference evidence="11 12" key="1">
    <citation type="submission" date="2021-06" db="EMBL/GenBank/DDBJ databases">
        <title>Caerostris extrusa draft genome.</title>
        <authorList>
            <person name="Kono N."/>
            <person name="Arakawa K."/>
        </authorList>
    </citation>
    <scope>NUCLEOTIDE SEQUENCE [LARGE SCALE GENOMIC DNA]</scope>
</reference>
<keyword evidence="12" id="KW-1185">Reference proteome</keyword>
<dbReference type="EC" id="2.7.11.1" evidence="2"/>
<gene>
    <name evidence="11" type="primary">ATM</name>
    <name evidence="11" type="ORF">CEXT_751361</name>
</gene>
<evidence type="ECO:0000256" key="5">
    <source>
        <dbReference type="ARBA" id="ARBA00022763"/>
    </source>
</evidence>
<evidence type="ECO:0000256" key="6">
    <source>
        <dbReference type="ARBA" id="ARBA00022777"/>
    </source>
</evidence>
<dbReference type="PANTHER" id="PTHR37079:SF4">
    <property type="entry name" value="SERINE_THREONINE-PROTEIN KINASE ATM"/>
    <property type="match status" value="1"/>
</dbReference>
<protein>
    <recommendedName>
        <fullName evidence="2">non-specific serine/threonine protein kinase</fullName>
        <ecNumber evidence="2">2.7.11.1</ecNumber>
    </recommendedName>
</protein>
<dbReference type="PROSITE" id="PS00915">
    <property type="entry name" value="PI3_4_KINASE_1"/>
    <property type="match status" value="1"/>
</dbReference>
<dbReference type="InterPro" id="IPR044107">
    <property type="entry name" value="PIKKc_ATM"/>
</dbReference>
<dbReference type="GO" id="GO:0005634">
    <property type="term" value="C:nucleus"/>
    <property type="evidence" value="ECO:0007669"/>
    <property type="project" value="UniProtKB-SubCell"/>
</dbReference>
<dbReference type="InterPro" id="IPR011009">
    <property type="entry name" value="Kinase-like_dom_sf"/>
</dbReference>
<dbReference type="InterPro" id="IPR038980">
    <property type="entry name" value="ATM_plant"/>
</dbReference>
<accession>A0AAV4W4Y4</accession>
<dbReference type="Gene3D" id="1.10.1070.11">
    <property type="entry name" value="Phosphatidylinositol 3-/4-kinase, catalytic domain"/>
    <property type="match status" value="1"/>
</dbReference>
<feature type="domain" description="PI3K/PI4K catalytic" evidence="9">
    <location>
        <begin position="1"/>
        <end position="275"/>
    </location>
</feature>
<dbReference type="SMART" id="SM01343">
    <property type="entry name" value="FATC"/>
    <property type="match status" value="1"/>
</dbReference>
<name>A0AAV4W4Y4_CAEEX</name>
<evidence type="ECO:0000256" key="4">
    <source>
        <dbReference type="ARBA" id="ARBA00022741"/>
    </source>
</evidence>
<comment type="caution">
    <text evidence="11">The sequence shown here is derived from an EMBL/GenBank/DDBJ whole genome shotgun (WGS) entry which is preliminary data.</text>
</comment>
<evidence type="ECO:0000259" key="9">
    <source>
        <dbReference type="PROSITE" id="PS50290"/>
    </source>
</evidence>
<organism evidence="11 12">
    <name type="scientific">Caerostris extrusa</name>
    <name type="common">Bark spider</name>
    <name type="synonym">Caerostris bankana</name>
    <dbReference type="NCBI Taxonomy" id="172846"/>
    <lineage>
        <taxon>Eukaryota</taxon>
        <taxon>Metazoa</taxon>
        <taxon>Ecdysozoa</taxon>
        <taxon>Arthropoda</taxon>
        <taxon>Chelicerata</taxon>
        <taxon>Arachnida</taxon>
        <taxon>Araneae</taxon>
        <taxon>Araneomorphae</taxon>
        <taxon>Entelegynae</taxon>
        <taxon>Araneoidea</taxon>
        <taxon>Araneidae</taxon>
        <taxon>Caerostris</taxon>
    </lineage>
</organism>
<evidence type="ECO:0000256" key="7">
    <source>
        <dbReference type="ARBA" id="ARBA00022840"/>
    </source>
</evidence>
<feature type="domain" description="FATC" evidence="10">
    <location>
        <begin position="281"/>
        <end position="313"/>
    </location>
</feature>
<evidence type="ECO:0000256" key="8">
    <source>
        <dbReference type="ARBA" id="ARBA00023242"/>
    </source>
</evidence>
<dbReference type="AlphaFoldDB" id="A0AAV4W4Y4"/>
<evidence type="ECO:0000313" key="12">
    <source>
        <dbReference type="Proteomes" id="UP001054945"/>
    </source>
</evidence>